<dbReference type="Pfam" id="PF23389">
    <property type="entry name" value="Beta-prop_WDR19_1st"/>
    <property type="match status" value="1"/>
</dbReference>
<keyword evidence="1" id="KW-0853">WD repeat</keyword>
<dbReference type="Proteomes" id="UP001476798">
    <property type="component" value="Unassembled WGS sequence"/>
</dbReference>
<dbReference type="SUPFAM" id="SSF50978">
    <property type="entry name" value="WD40 repeat-like"/>
    <property type="match status" value="1"/>
</dbReference>
<dbReference type="InterPro" id="IPR057855">
    <property type="entry name" value="Beta-prop_WDR19_1st"/>
</dbReference>
<dbReference type="EMBL" id="JAHRIO010059090">
    <property type="protein sequence ID" value="MEQ2177047.1"/>
    <property type="molecule type" value="Genomic_DNA"/>
</dbReference>
<dbReference type="InterPro" id="IPR015943">
    <property type="entry name" value="WD40/YVTN_repeat-like_dom_sf"/>
</dbReference>
<sequence length="132" mass="14955">MLWVCFLVGFSKDQMTFILWSKTGPLLAVGTAKGNLLIYNQQTSRKIPILGKHTKKITCGCWSSQNLLALGSEDNTLTISNHEGDTIRQASLRGEPAEIFFSVMKMDERSSQGENTVSYFLHLLWYFYCISH</sequence>
<protein>
    <submittedName>
        <fullName evidence="4">WD repeat-containing protein 19</fullName>
    </submittedName>
</protein>
<evidence type="ECO:0000256" key="1">
    <source>
        <dbReference type="ARBA" id="ARBA00022574"/>
    </source>
</evidence>
<dbReference type="InterPro" id="IPR036322">
    <property type="entry name" value="WD40_repeat_dom_sf"/>
</dbReference>
<evidence type="ECO:0000313" key="4">
    <source>
        <dbReference type="EMBL" id="MEQ2177047.1"/>
    </source>
</evidence>
<gene>
    <name evidence="4" type="primary">WDR19_2</name>
    <name evidence="4" type="ORF">GOODEAATRI_034506</name>
</gene>
<evidence type="ECO:0000256" key="2">
    <source>
        <dbReference type="ARBA" id="ARBA00022737"/>
    </source>
</evidence>
<organism evidence="4 5">
    <name type="scientific">Goodea atripinnis</name>
    <dbReference type="NCBI Taxonomy" id="208336"/>
    <lineage>
        <taxon>Eukaryota</taxon>
        <taxon>Metazoa</taxon>
        <taxon>Chordata</taxon>
        <taxon>Craniata</taxon>
        <taxon>Vertebrata</taxon>
        <taxon>Euteleostomi</taxon>
        <taxon>Actinopterygii</taxon>
        <taxon>Neopterygii</taxon>
        <taxon>Teleostei</taxon>
        <taxon>Neoteleostei</taxon>
        <taxon>Acanthomorphata</taxon>
        <taxon>Ovalentaria</taxon>
        <taxon>Atherinomorphae</taxon>
        <taxon>Cyprinodontiformes</taxon>
        <taxon>Goodeidae</taxon>
        <taxon>Goodea</taxon>
    </lineage>
</organism>
<evidence type="ECO:0000259" key="3">
    <source>
        <dbReference type="Pfam" id="PF23389"/>
    </source>
</evidence>
<feature type="domain" description="WDR19 first beta-propeller" evidence="3">
    <location>
        <begin position="12"/>
        <end position="121"/>
    </location>
</feature>
<name>A0ABV0P010_9TELE</name>
<keyword evidence="5" id="KW-1185">Reference proteome</keyword>
<dbReference type="InterPro" id="IPR040379">
    <property type="entry name" value="WDR19/dyf-2"/>
</dbReference>
<proteinExistence type="predicted"/>
<keyword evidence="2" id="KW-0677">Repeat</keyword>
<dbReference type="Gene3D" id="2.130.10.10">
    <property type="entry name" value="YVTN repeat-like/Quinoprotein amine dehydrogenase"/>
    <property type="match status" value="1"/>
</dbReference>
<reference evidence="4 5" key="1">
    <citation type="submission" date="2021-06" db="EMBL/GenBank/DDBJ databases">
        <authorList>
            <person name="Palmer J.M."/>
        </authorList>
    </citation>
    <scope>NUCLEOTIDE SEQUENCE [LARGE SCALE GENOMIC DNA]</scope>
    <source>
        <strain evidence="4 5">GA_2019</strain>
        <tissue evidence="4">Muscle</tissue>
    </source>
</reference>
<accession>A0ABV0P010</accession>
<dbReference type="PANTHER" id="PTHR14920">
    <property type="entry name" value="OSMOTIC AVOIDANCE ABNORMAL PROTEIN 1/WD REPEAT MEMBRANE PROTEIN"/>
    <property type="match status" value="1"/>
</dbReference>
<dbReference type="PANTHER" id="PTHR14920:SF0">
    <property type="entry name" value="WD REPEAT DOMAIN 19"/>
    <property type="match status" value="1"/>
</dbReference>
<evidence type="ECO:0000313" key="5">
    <source>
        <dbReference type="Proteomes" id="UP001476798"/>
    </source>
</evidence>
<comment type="caution">
    <text evidence="4">The sequence shown here is derived from an EMBL/GenBank/DDBJ whole genome shotgun (WGS) entry which is preliminary data.</text>
</comment>